<name>A0A914HMN4_GLORO</name>
<dbReference type="Pfam" id="PF03564">
    <property type="entry name" value="DUF1759"/>
    <property type="match status" value="1"/>
</dbReference>
<feature type="compositionally biased region" description="Basic residues" evidence="1">
    <location>
        <begin position="359"/>
        <end position="374"/>
    </location>
</feature>
<protein>
    <submittedName>
        <fullName evidence="3">Gag protein</fullName>
    </submittedName>
</protein>
<proteinExistence type="predicted"/>
<evidence type="ECO:0000313" key="3">
    <source>
        <dbReference type="WBParaSite" id="Gr19_v10_g1998.t1"/>
    </source>
</evidence>
<organism evidence="2 3">
    <name type="scientific">Globodera rostochiensis</name>
    <name type="common">Golden nematode worm</name>
    <name type="synonym">Heterodera rostochiensis</name>
    <dbReference type="NCBI Taxonomy" id="31243"/>
    <lineage>
        <taxon>Eukaryota</taxon>
        <taxon>Metazoa</taxon>
        <taxon>Ecdysozoa</taxon>
        <taxon>Nematoda</taxon>
        <taxon>Chromadorea</taxon>
        <taxon>Rhabditida</taxon>
        <taxon>Tylenchina</taxon>
        <taxon>Tylenchomorpha</taxon>
        <taxon>Tylenchoidea</taxon>
        <taxon>Heteroderidae</taxon>
        <taxon>Heteroderinae</taxon>
        <taxon>Globodera</taxon>
    </lineage>
</organism>
<feature type="compositionally biased region" description="Basic and acidic residues" evidence="1">
    <location>
        <begin position="232"/>
        <end position="251"/>
    </location>
</feature>
<feature type="region of interest" description="Disordered" evidence="1">
    <location>
        <begin position="227"/>
        <end position="294"/>
    </location>
</feature>
<keyword evidence="2" id="KW-1185">Reference proteome</keyword>
<feature type="region of interest" description="Disordered" evidence="1">
    <location>
        <begin position="336"/>
        <end position="388"/>
    </location>
</feature>
<evidence type="ECO:0000313" key="2">
    <source>
        <dbReference type="Proteomes" id="UP000887572"/>
    </source>
</evidence>
<evidence type="ECO:0000256" key="1">
    <source>
        <dbReference type="SAM" id="MobiDB-lite"/>
    </source>
</evidence>
<reference evidence="3" key="1">
    <citation type="submission" date="2022-11" db="UniProtKB">
        <authorList>
            <consortium name="WormBaseParasite"/>
        </authorList>
    </citation>
    <scope>IDENTIFICATION</scope>
</reference>
<accession>A0A914HMN4</accession>
<dbReference type="Proteomes" id="UP000887572">
    <property type="component" value="Unplaced"/>
</dbReference>
<sequence>MSLLLRISITPCVIRLKHYLETAHENLAKNLADKQVRAQLSAGRQAISKAIAVLEKFNDKWGNLLIRLKGDALLEEQQHYMQFRPEGKPFMEWVDQARGVIDTIEEALGLSENGRLTASSVQLPHQAGVPVPPPPRHGVAIPPISLPKFSGEPQKWPIFWKLFKSSVESLQIEDSKKHKYLLGCLPDKCEARRAIALYPPSDANYPKVVNILKKRFGDEQSLVSKTFQAKLPKTEAEKGKEGANKPPETRPEGVQSLPPGRPVPPGHSFNKKVRLATGDQPGYSGGLAGGAPPPPPPFVLDAAFLAEAIQTISNTVQNLVTGQQLILEGLLRVGPQSEPPPPLPRLSGGNAEPLGVPSARRRSPQPPPQHRRRGSSTESESASKKCRH</sequence>
<dbReference type="WBParaSite" id="Gr19_v10_g1998.t1">
    <property type="protein sequence ID" value="Gr19_v10_g1998.t1"/>
    <property type="gene ID" value="Gr19_v10_g1998"/>
</dbReference>
<dbReference type="AlphaFoldDB" id="A0A914HMN4"/>
<dbReference type="InterPro" id="IPR005312">
    <property type="entry name" value="DUF1759"/>
</dbReference>